<reference evidence="2" key="1">
    <citation type="journal article" date="2012" name="Mol. Plant Microbe Interact.">
        <title>A highly conserved effector in Fusarium oxysporum is required for full virulence on Arabidopsis.</title>
        <authorList>
            <person name="Thatcher L.F."/>
            <person name="Gardiner D.M."/>
            <person name="Kazan K."/>
            <person name="Manners J."/>
        </authorList>
    </citation>
    <scope>NUCLEOTIDE SEQUENCE [LARGE SCALE GENOMIC DNA]</scope>
    <source>
        <strain evidence="2">Fo5176</strain>
    </source>
</reference>
<dbReference type="Proteomes" id="UP000002489">
    <property type="component" value="Unassembled WGS sequence"/>
</dbReference>
<protein>
    <recommendedName>
        <fullName evidence="3">Secreted protein</fullName>
    </recommendedName>
</protein>
<dbReference type="EnsemblFungi" id="FOXG_09994T0">
    <property type="protein sequence ID" value="FOXG_09994P0"/>
    <property type="gene ID" value="FOXG_09994"/>
</dbReference>
<dbReference type="AlphaFoldDB" id="A0A0D2Y153"/>
<accession>A0A0D2Y153</accession>
<evidence type="ECO:0008006" key="3">
    <source>
        <dbReference type="Google" id="ProtNLM"/>
    </source>
</evidence>
<dbReference type="PANTHER" id="PTHR41775:SF1">
    <property type="entry name" value="PEPTIDASE M6-LIKE DOMAIN-CONTAINING PROTEIN"/>
    <property type="match status" value="1"/>
</dbReference>
<reference evidence="1" key="2">
    <citation type="submission" date="2025-08" db="UniProtKB">
        <authorList>
            <consortium name="EnsemblFungi"/>
        </authorList>
    </citation>
    <scope>IDENTIFICATION</scope>
    <source>
        <strain evidence="1">4287 / CBS 123668 / FGSC 9935 / NRRL 34936</strain>
    </source>
</reference>
<proteinExistence type="predicted"/>
<name>A0A0D2Y153_FUSOF</name>
<dbReference type="PANTHER" id="PTHR41775">
    <property type="entry name" value="SECRETED PROTEIN-RELATED"/>
    <property type="match status" value="1"/>
</dbReference>
<sequence>MTRSLGSSFSVSTRNGKFVSRRAVTFGADPYTSWGYKAVNHETGHSICLPDYYPSTPDLPTGYYTGGWSITGNVGGVAPDFFAWNKRRLGWLADEAIDCVLERGTTKHTLTPVEVEGGVKAVVVAQSDTSALVVEARVAKGVDGNICAPGVLLYTVDTTLATSEGSIKVLDATPGSNGCGDDNGAEPLNDGTLSMNGKKSFEASDWGVKVTLIDDKNDQFSIEVQYS</sequence>
<evidence type="ECO:0000313" key="1">
    <source>
        <dbReference type="EnsemblFungi" id="FOXG_09994P0"/>
    </source>
</evidence>
<evidence type="ECO:0000313" key="2">
    <source>
        <dbReference type="Proteomes" id="UP000002489"/>
    </source>
</evidence>
<organism evidence="1 2">
    <name type="scientific">Fusarium oxysporum (strain Fo5176)</name>
    <name type="common">Fusarium vascular wilt</name>
    <dbReference type="NCBI Taxonomy" id="660025"/>
    <lineage>
        <taxon>Eukaryota</taxon>
        <taxon>Fungi</taxon>
        <taxon>Dikarya</taxon>
        <taxon>Ascomycota</taxon>
        <taxon>Pezizomycotina</taxon>
        <taxon>Sordariomycetes</taxon>
        <taxon>Hypocreomycetidae</taxon>
        <taxon>Hypocreales</taxon>
        <taxon>Nectriaceae</taxon>
        <taxon>Fusarium</taxon>
        <taxon>Fusarium oxysporum species complex</taxon>
    </lineage>
</organism>